<dbReference type="AlphaFoldDB" id="A0A0M0F551"/>
<dbReference type="EMBL" id="ATNL01000012">
    <property type="protein sequence ID" value="KON72316.1"/>
    <property type="molecule type" value="Genomic_DNA"/>
</dbReference>
<name>A0A0M0F551_CELCE</name>
<sequence>MTGSAADDALVAATERVAGLFGDAPAAADETGCGRCFSEAELLLLRTPGVAVPRELAVRAAGKDPSHWDDQPAMIRRVLPTAVRALADGESEPYLIARGLAAAGWSTWPAPQSSSIREFLDAWWTATPRREASLVRVVGVFEACVVATGKVQPWLDVLDREARTSVHASRHRDACRDDWRYELSGGTFMLSAWWQGSWDDEQAAVAELERWCATAL</sequence>
<comment type="caution">
    <text evidence="1">The sequence shown here is derived from an EMBL/GenBank/DDBJ whole genome shotgun (WGS) entry which is preliminary data.</text>
</comment>
<evidence type="ECO:0000313" key="1">
    <source>
        <dbReference type="EMBL" id="KON72316.1"/>
    </source>
</evidence>
<accession>A0A0M0F551</accession>
<evidence type="ECO:0000313" key="2">
    <source>
        <dbReference type="Proteomes" id="UP000037387"/>
    </source>
</evidence>
<keyword evidence="2" id="KW-1185">Reference proteome</keyword>
<dbReference type="Proteomes" id="UP000037387">
    <property type="component" value="Unassembled WGS sequence"/>
</dbReference>
<protein>
    <submittedName>
        <fullName evidence="1">Uncharacterized protein</fullName>
    </submittedName>
</protein>
<gene>
    <name evidence="1" type="ORF">M768_15200</name>
</gene>
<dbReference type="RefSeq" id="WP_053371284.1">
    <property type="nucleotide sequence ID" value="NZ_KQ435293.1"/>
</dbReference>
<dbReference type="PATRIC" id="fig|1350482.3.peg.3373"/>
<reference evidence="1 2" key="1">
    <citation type="journal article" date="2015" name="Sci. Rep.">
        <title>Functional and structural properties of a novel cellulosome-like multienzyme complex: efficient glycoside hydrolysis of water-insoluble 7-xylosyl-10-deacetylpaclitaxel.</title>
        <authorList>
            <person name="Dou T.Y."/>
            <person name="Luan H.W."/>
            <person name="Ge G.B."/>
            <person name="Dong M.M."/>
            <person name="Zou H.F."/>
            <person name="He Y.Q."/>
            <person name="Cui P."/>
            <person name="Wang J.Y."/>
            <person name="Hao D.C."/>
            <person name="Yang S.L."/>
            <person name="Yang L."/>
        </authorList>
    </citation>
    <scope>NUCLEOTIDE SEQUENCE [LARGE SCALE GENOMIC DNA]</scope>
    <source>
        <strain evidence="1 2">F16</strain>
    </source>
</reference>
<proteinExistence type="predicted"/>
<organism evidence="1 2">
    <name type="scientific">Cellulosimicrobium cellulans F16</name>
    <dbReference type="NCBI Taxonomy" id="1350482"/>
    <lineage>
        <taxon>Bacteria</taxon>
        <taxon>Bacillati</taxon>
        <taxon>Actinomycetota</taxon>
        <taxon>Actinomycetes</taxon>
        <taxon>Micrococcales</taxon>
        <taxon>Promicromonosporaceae</taxon>
        <taxon>Cellulosimicrobium</taxon>
    </lineage>
</organism>